<dbReference type="AlphaFoldDB" id="L8MLI7"/>
<evidence type="ECO:0000256" key="10">
    <source>
        <dbReference type="ARBA" id="ARBA00022989"/>
    </source>
</evidence>
<dbReference type="Proteomes" id="UP000218554">
    <property type="component" value="Chromosome"/>
</dbReference>
<evidence type="ECO:0000313" key="13">
    <source>
        <dbReference type="EMBL" id="BAU76364.1"/>
    </source>
</evidence>
<dbReference type="GO" id="GO:0016020">
    <property type="term" value="C:membrane"/>
    <property type="evidence" value="ECO:0007669"/>
    <property type="project" value="UniProtKB-SubCell"/>
</dbReference>
<name>L8MLI7_METFU</name>
<evidence type="ECO:0000313" key="14">
    <source>
        <dbReference type="Proteomes" id="UP000218554"/>
    </source>
</evidence>
<dbReference type="OrthoDB" id="7013907at2"/>
<keyword evidence="14" id="KW-1185">Reference proteome</keyword>
<keyword evidence="7" id="KW-0863">Zinc-finger</keyword>
<reference evidence="13 14" key="2">
    <citation type="journal article" date="2017" name="Int. J. Syst. Evol. Microbiol.">
        <title>Pseudomonas furukawaii sp. nov., a polychlorinated biphenyl-degrading bacterium isolated from biphenyl-contaminated soil in Japan.</title>
        <authorList>
            <person name="Kimura N."/>
            <person name="Watanabe T."/>
            <person name="Suenaga H."/>
            <person name="Fujihara H."/>
            <person name="Futagami T."/>
            <person name="Goto M."/>
            <person name="Hanada S."/>
            <person name="Hirose J."/>
        </authorList>
    </citation>
    <scope>NUCLEOTIDE SEQUENCE [LARGE SCALE GENOMIC DNA]</scope>
    <source>
        <strain evidence="14">DSM 10086 / NBRC 110670 / KF707</strain>
    </source>
</reference>
<evidence type="ECO:0000256" key="9">
    <source>
        <dbReference type="ARBA" id="ARBA00022833"/>
    </source>
</evidence>
<keyword evidence="11" id="KW-0472">Membrane</keyword>
<protein>
    <recommendedName>
        <fullName evidence="3">RING-type E3 ubiquitin transferase</fullName>
        <ecNumber evidence="3">2.3.2.27</ecNumber>
    </recommendedName>
</protein>
<evidence type="ECO:0000259" key="12">
    <source>
        <dbReference type="Pfam" id="PF12483"/>
    </source>
</evidence>
<accession>A0A143SXB0</accession>
<dbReference type="PROSITE" id="PS00018">
    <property type="entry name" value="EF_HAND_1"/>
    <property type="match status" value="1"/>
</dbReference>
<comment type="catalytic activity">
    <reaction evidence="1">
        <text>S-ubiquitinyl-[E2 ubiquitin-conjugating enzyme]-L-cysteine + [acceptor protein]-L-lysine = [E2 ubiquitin-conjugating enzyme]-L-cysteine + N(6)-ubiquitinyl-[acceptor protein]-L-lysine.</text>
        <dbReference type="EC" id="2.3.2.27"/>
    </reaction>
</comment>
<evidence type="ECO:0000256" key="7">
    <source>
        <dbReference type="ARBA" id="ARBA00022771"/>
    </source>
</evidence>
<reference evidence="14" key="1">
    <citation type="submission" date="2015-05" db="EMBL/GenBank/DDBJ databases">
        <title>Draft genome sequencing of a biphenyl-degrading bacterium, Pseudomonas balearica KF707 (=NBRC110670).</title>
        <authorList>
            <person name="Kimura N."/>
            <person name="Hirose J."/>
            <person name="Watanabe T."/>
            <person name="Suenaga H."/>
            <person name="Fujihara H."/>
            <person name="Noguchi M."/>
            <person name="Hashimoto M."/>
            <person name="Shimodaira J."/>
            <person name="Tsuchikane K."/>
            <person name="Hosoyama A."/>
            <person name="Yamazoe A."/>
            <person name="Fujita N."/>
            <person name="Furukawa K."/>
        </authorList>
    </citation>
    <scope>NUCLEOTIDE SEQUENCE [LARGE SCALE GENOMIC DNA]</scope>
    <source>
        <strain evidence="14">DSM 10086 / NBRC 110670 / KF707</strain>
    </source>
</reference>
<feature type="domain" description="E3 Ubiquitin ligase MUL1-like" evidence="12">
    <location>
        <begin position="85"/>
        <end position="182"/>
    </location>
</feature>
<gene>
    <name evidence="13" type="ORF">KF707C_46760</name>
</gene>
<dbReference type="GO" id="GO:0061630">
    <property type="term" value="F:ubiquitin protein ligase activity"/>
    <property type="evidence" value="ECO:0007669"/>
    <property type="project" value="UniProtKB-EC"/>
</dbReference>
<dbReference type="Pfam" id="PF12483">
    <property type="entry name" value="GIDE"/>
    <property type="match status" value="1"/>
</dbReference>
<evidence type="ECO:0000256" key="2">
    <source>
        <dbReference type="ARBA" id="ARBA00004141"/>
    </source>
</evidence>
<proteinExistence type="predicted"/>
<dbReference type="GO" id="GO:0016567">
    <property type="term" value="P:protein ubiquitination"/>
    <property type="evidence" value="ECO:0007669"/>
    <property type="project" value="InterPro"/>
</dbReference>
<dbReference type="eggNOG" id="COG1704">
    <property type="taxonomic scope" value="Bacteria"/>
</dbReference>
<keyword evidence="6" id="KW-0479">Metal-binding</keyword>
<evidence type="ECO:0000256" key="1">
    <source>
        <dbReference type="ARBA" id="ARBA00000900"/>
    </source>
</evidence>
<evidence type="ECO:0000256" key="11">
    <source>
        <dbReference type="ARBA" id="ARBA00023136"/>
    </source>
</evidence>
<dbReference type="InterPro" id="IPR018247">
    <property type="entry name" value="EF_Hand_1_Ca_BS"/>
</dbReference>
<dbReference type="GO" id="GO:0008270">
    <property type="term" value="F:zinc ion binding"/>
    <property type="evidence" value="ECO:0007669"/>
    <property type="project" value="UniProtKB-KW"/>
</dbReference>
<keyword evidence="4" id="KW-0808">Transferase</keyword>
<dbReference type="KEGG" id="pfuw:KF707C_46760"/>
<evidence type="ECO:0000256" key="3">
    <source>
        <dbReference type="ARBA" id="ARBA00012483"/>
    </source>
</evidence>
<dbReference type="RefSeq" id="WP_003454515.1">
    <property type="nucleotide sequence ID" value="NZ_AJMR01000209.1"/>
</dbReference>
<dbReference type="InterPro" id="IPR022170">
    <property type="entry name" value="MUL1-like"/>
</dbReference>
<evidence type="ECO:0000256" key="5">
    <source>
        <dbReference type="ARBA" id="ARBA00022692"/>
    </source>
</evidence>
<comment type="subcellular location">
    <subcellularLocation>
        <location evidence="2">Membrane</location>
        <topology evidence="2">Multi-pass membrane protein</topology>
    </subcellularLocation>
</comment>
<accession>L8MLI7</accession>
<keyword evidence="8" id="KW-0833">Ubl conjugation pathway</keyword>
<keyword evidence="9" id="KW-0862">Zinc</keyword>
<evidence type="ECO:0000256" key="8">
    <source>
        <dbReference type="ARBA" id="ARBA00022786"/>
    </source>
</evidence>
<dbReference type="EC" id="2.3.2.27" evidence="3"/>
<evidence type="ECO:0000256" key="6">
    <source>
        <dbReference type="ARBA" id="ARBA00022723"/>
    </source>
</evidence>
<keyword evidence="5" id="KW-0812">Transmembrane</keyword>
<organism evidence="13 14">
    <name type="scientific">Metapseudomonas furukawaii</name>
    <name type="common">Pseudomonas furukawaii</name>
    <dbReference type="NCBI Taxonomy" id="1149133"/>
    <lineage>
        <taxon>Bacteria</taxon>
        <taxon>Pseudomonadati</taxon>
        <taxon>Pseudomonadota</taxon>
        <taxon>Gammaproteobacteria</taxon>
        <taxon>Pseudomonadales</taxon>
        <taxon>Pseudomonadaceae</taxon>
        <taxon>Metapseudomonas</taxon>
    </lineage>
</organism>
<dbReference type="EMBL" id="AP014862">
    <property type="protein sequence ID" value="BAU76364.1"/>
    <property type="molecule type" value="Genomic_DNA"/>
</dbReference>
<keyword evidence="10" id="KW-1133">Transmembrane helix</keyword>
<sequence length="301" mass="33006">MALDIPGLSISLAFSLGAFAGGGWWCLRRLAQARLLLDTPTSKIRSAAQGYVELYGVLHSLGEGPLLAPLTGKPCLWWRYRIEQYSERGKNKSWRVVDSGVSDAWLRLADATGECLIDPRAAEVRPATRERWKGSQRHPRGGLVAGGLSGWLGSGEYRYTEERLHAGEPLYAIGDFHTGGGGHQGLDLATAQGAVIREWKGDFAGLLQRFDSDGDGQLGETEWQRVRLAAQLEAEDRHRRASVAPAVNQMRRPRESQPFLLSSHGEDELARHFRWQALAGALLCVAGAVATVYLLRVTGLL</sequence>
<evidence type="ECO:0000256" key="4">
    <source>
        <dbReference type="ARBA" id="ARBA00022679"/>
    </source>
</evidence>